<keyword evidence="3" id="KW-1185">Reference proteome</keyword>
<reference evidence="2" key="1">
    <citation type="journal article" date="2021" name="Nat. Commun.">
        <title>Genetic determinants of endophytism in the Arabidopsis root mycobiome.</title>
        <authorList>
            <person name="Mesny F."/>
            <person name="Miyauchi S."/>
            <person name="Thiergart T."/>
            <person name="Pickel B."/>
            <person name="Atanasova L."/>
            <person name="Karlsson M."/>
            <person name="Huettel B."/>
            <person name="Barry K.W."/>
            <person name="Haridas S."/>
            <person name="Chen C."/>
            <person name="Bauer D."/>
            <person name="Andreopoulos W."/>
            <person name="Pangilinan J."/>
            <person name="LaButti K."/>
            <person name="Riley R."/>
            <person name="Lipzen A."/>
            <person name="Clum A."/>
            <person name="Drula E."/>
            <person name="Henrissat B."/>
            <person name="Kohler A."/>
            <person name="Grigoriev I.V."/>
            <person name="Martin F.M."/>
            <person name="Hacquard S."/>
        </authorList>
    </citation>
    <scope>NUCLEOTIDE SEQUENCE</scope>
    <source>
        <strain evidence="2">MPI-CAGE-AT-0016</strain>
    </source>
</reference>
<dbReference type="PANTHER" id="PTHR37535">
    <property type="entry name" value="FLUG DOMAIN PROTEIN"/>
    <property type="match status" value="1"/>
</dbReference>
<dbReference type="PANTHER" id="PTHR37535:SF3">
    <property type="entry name" value="FLUG DOMAIN-CONTAINING PROTEIN"/>
    <property type="match status" value="1"/>
</dbReference>
<evidence type="ECO:0000313" key="3">
    <source>
        <dbReference type="Proteomes" id="UP000813385"/>
    </source>
</evidence>
<dbReference type="AlphaFoldDB" id="A0A8K0X9P2"/>
<proteinExistence type="predicted"/>
<organism evidence="2 3">
    <name type="scientific">Plectosphaerella cucumerina</name>
    <dbReference type="NCBI Taxonomy" id="40658"/>
    <lineage>
        <taxon>Eukaryota</taxon>
        <taxon>Fungi</taxon>
        <taxon>Dikarya</taxon>
        <taxon>Ascomycota</taxon>
        <taxon>Pezizomycotina</taxon>
        <taxon>Sordariomycetes</taxon>
        <taxon>Hypocreomycetidae</taxon>
        <taxon>Glomerellales</taxon>
        <taxon>Plectosphaerellaceae</taxon>
        <taxon>Plectosphaerella</taxon>
    </lineage>
</organism>
<dbReference type="InterPro" id="IPR021842">
    <property type="entry name" value="DUF3435"/>
</dbReference>
<comment type="caution">
    <text evidence="2">The sequence shown here is derived from an EMBL/GenBank/DDBJ whole genome shotgun (WGS) entry which is preliminary data.</text>
</comment>
<accession>A0A8K0X9P2</accession>
<feature type="compositionally biased region" description="Acidic residues" evidence="1">
    <location>
        <begin position="254"/>
        <end position="267"/>
    </location>
</feature>
<feature type="compositionally biased region" description="Basic and acidic residues" evidence="1">
    <location>
        <begin position="15"/>
        <end position="24"/>
    </location>
</feature>
<evidence type="ECO:0000256" key="1">
    <source>
        <dbReference type="SAM" id="MobiDB-lite"/>
    </source>
</evidence>
<feature type="region of interest" description="Disordered" evidence="1">
    <location>
        <begin position="246"/>
        <end position="271"/>
    </location>
</feature>
<gene>
    <name evidence="2" type="ORF">B0T11DRAFT_26721</name>
</gene>
<dbReference type="Proteomes" id="UP000813385">
    <property type="component" value="Unassembled WGS sequence"/>
</dbReference>
<sequence length="793" mass="91977">MAESTTVRTHRSDRHGRASDDHSDFLAQLAQRESRGRVAKRPPALSAEEHAENRKRLRRVTFVKPVYADETQINVAGIFRKWKRYCEENKVGGWKSTLKTLQRETTMDFFLFVCGNYNIKSWGTSHVYIRQFQQLYTTVTGRFMDRNDAKEVYKYHRQVLIPRFGYRAPNSDPKPVISMADLQIILVFNMAYDTTIFPSERHRIQLAACYKIMSYTGARPAELVDNERRKPDDGSTQKLFGSKVVTLSDTGCPGDEDEDNDNDDDTLPDEKSRRLDGLLLAETKGRGRPKALCYEDISLMIVRHPSTGQAIPAMAIRFIHHKGADNKPKPTVFHFTPTKKLIFCVISDIIALALHDDAFDASSLKKASDVLGTTIPACKNSTPLRWKASMLKIPVFRRFGRNGELSDDKAMLYSKLRDDMGQQSEDAGFEVRWTPKVCRRGASNAANGNAPDAVRDQMMRHDPKFLTFHDAYLNQMVEFDLQNTFLEEQTESELYKLFAHVSLTRDPRAKRDMVPDKVWDNLPPDPELVALEQRRAMLKQGRYRIKDLQDEEEIRALTEQIRLRKGRREYLIAREYREYYFYTQPTRDIERQARGEMDEEYEEPKMELHIPERAGLAALFINQPDGLSDEEVASRRVQSIDLKVSLCGKRETRRFGRVRTRRQPELPVKQELPEVEPMLDPFPLLMDPAQCPVCIGDDRLSREERTFSFCRPTIRNDHFDDQHLEAHKLSERRGNTIRCEHPKCTDVKLTSVDHFRNHVLTVHQVALRSEEQARVLRNKKHSRRKMARCKKSR</sequence>
<feature type="region of interest" description="Disordered" evidence="1">
    <location>
        <begin position="1"/>
        <end position="52"/>
    </location>
</feature>
<protein>
    <submittedName>
        <fullName evidence="2">FluG domain-containing protein</fullName>
    </submittedName>
</protein>
<evidence type="ECO:0000313" key="2">
    <source>
        <dbReference type="EMBL" id="KAH7377087.1"/>
    </source>
</evidence>
<dbReference type="Pfam" id="PF11917">
    <property type="entry name" value="DUF3435"/>
    <property type="match status" value="1"/>
</dbReference>
<dbReference type="EMBL" id="JAGPXD010000001">
    <property type="protein sequence ID" value="KAH7377087.1"/>
    <property type="molecule type" value="Genomic_DNA"/>
</dbReference>
<name>A0A8K0X9P2_9PEZI</name>
<dbReference type="OrthoDB" id="4485682at2759"/>